<evidence type="ECO:0000313" key="5">
    <source>
        <dbReference type="EMBL" id="MBX7487466.1"/>
    </source>
</evidence>
<name>A0ABS7JC00_9SPHN</name>
<evidence type="ECO:0000256" key="1">
    <source>
        <dbReference type="ARBA" id="ARBA00023015"/>
    </source>
</evidence>
<dbReference type="Proteomes" id="UP000776651">
    <property type="component" value="Unassembled WGS sequence"/>
</dbReference>
<dbReference type="PROSITE" id="PS01124">
    <property type="entry name" value="HTH_ARAC_FAMILY_2"/>
    <property type="match status" value="1"/>
</dbReference>
<organism evidence="5 6">
    <name type="scientific">Qipengyuania pacifica</name>
    <dbReference type="NCBI Taxonomy" id="2860199"/>
    <lineage>
        <taxon>Bacteria</taxon>
        <taxon>Pseudomonadati</taxon>
        <taxon>Pseudomonadota</taxon>
        <taxon>Alphaproteobacteria</taxon>
        <taxon>Sphingomonadales</taxon>
        <taxon>Erythrobacteraceae</taxon>
        <taxon>Qipengyuania</taxon>
    </lineage>
</organism>
<dbReference type="PANTHER" id="PTHR46796">
    <property type="entry name" value="HTH-TYPE TRANSCRIPTIONAL ACTIVATOR RHAS-RELATED"/>
    <property type="match status" value="1"/>
</dbReference>
<dbReference type="Pfam" id="PF12833">
    <property type="entry name" value="HTH_18"/>
    <property type="match status" value="1"/>
</dbReference>
<feature type="domain" description="HTH araC/xylS-type" evidence="4">
    <location>
        <begin position="184"/>
        <end position="267"/>
    </location>
</feature>
<dbReference type="Gene3D" id="1.10.10.60">
    <property type="entry name" value="Homeodomain-like"/>
    <property type="match status" value="1"/>
</dbReference>
<reference evidence="5 6" key="1">
    <citation type="submission" date="2021-08" db="EMBL/GenBank/DDBJ databases">
        <title>Comparative Genomics Analysis of the Genus Qipengyuania Reveals Extensive Genetic Diversity and Metabolic Versatility, Including the Description of Fifteen Novel Species.</title>
        <authorList>
            <person name="Liu Y."/>
        </authorList>
    </citation>
    <scope>NUCLEOTIDE SEQUENCE [LARGE SCALE GENOMIC DNA]</scope>
    <source>
        <strain evidence="5 6">GH25</strain>
    </source>
</reference>
<comment type="caution">
    <text evidence="5">The sequence shown here is derived from an EMBL/GenBank/DDBJ whole genome shotgun (WGS) entry which is preliminary data.</text>
</comment>
<dbReference type="EMBL" id="JAIGNQ010000001">
    <property type="protein sequence ID" value="MBX7487466.1"/>
    <property type="molecule type" value="Genomic_DNA"/>
</dbReference>
<keyword evidence="1" id="KW-0805">Transcription regulation</keyword>
<dbReference type="SMART" id="SM00342">
    <property type="entry name" value="HTH_ARAC"/>
    <property type="match status" value="1"/>
</dbReference>
<evidence type="ECO:0000256" key="2">
    <source>
        <dbReference type="ARBA" id="ARBA00023125"/>
    </source>
</evidence>
<keyword evidence="6" id="KW-1185">Reference proteome</keyword>
<keyword evidence="3" id="KW-0804">Transcription</keyword>
<sequence length="304" mass="33624">MSKGGALDAISLRFFLPPRGLSPYVTTLYHLEVSGCGQEPVEDWLHPEWANLRIIPDRNIEAALGGGPLERMPRALLTGPTSVTTRFRAANGRSWGIGLMPLGWARLTSAPASDYADRHADVDTDPALSRLRALCDCIPEQGRDLVAERDTLLRHLAGIFAKPAAQEAKILRCEQALVDPRMHSVTELAGALGMGMRTMERFCGRVFGFSPQLLLRRQRFIRSLAKFMLDPSLKWIDTLDTHYHDQAHFVRDFKRFMTMSPSEYARLPHPILAAAAHARMAVAGEAMQVLHSPAGQVKANGPKA</sequence>
<dbReference type="RefSeq" id="WP_221596929.1">
    <property type="nucleotide sequence ID" value="NZ_JAIGNQ010000001.1"/>
</dbReference>
<evidence type="ECO:0000313" key="6">
    <source>
        <dbReference type="Proteomes" id="UP000776651"/>
    </source>
</evidence>
<evidence type="ECO:0000256" key="3">
    <source>
        <dbReference type="ARBA" id="ARBA00023163"/>
    </source>
</evidence>
<evidence type="ECO:0000259" key="4">
    <source>
        <dbReference type="PROSITE" id="PS01124"/>
    </source>
</evidence>
<keyword evidence="2" id="KW-0238">DNA-binding</keyword>
<gene>
    <name evidence="5" type="ORF">K3177_02960</name>
</gene>
<dbReference type="InterPro" id="IPR050204">
    <property type="entry name" value="AraC_XylS_family_regulators"/>
</dbReference>
<proteinExistence type="predicted"/>
<protein>
    <submittedName>
        <fullName evidence="5">Helix-turn-helix domain-containing protein</fullName>
    </submittedName>
</protein>
<dbReference type="InterPro" id="IPR018060">
    <property type="entry name" value="HTH_AraC"/>
</dbReference>
<accession>A0ABS7JC00</accession>